<dbReference type="AlphaFoldDB" id="Q0CRW3"/>
<dbReference type="GeneID" id="4317917"/>
<reference evidence="2" key="1">
    <citation type="submission" date="2005-09" db="EMBL/GenBank/DDBJ databases">
        <title>Annotation of the Aspergillus terreus NIH2624 genome.</title>
        <authorList>
            <person name="Birren B.W."/>
            <person name="Lander E.S."/>
            <person name="Galagan J.E."/>
            <person name="Nusbaum C."/>
            <person name="Devon K."/>
            <person name="Henn M."/>
            <person name="Ma L.-J."/>
            <person name="Jaffe D.B."/>
            <person name="Butler J."/>
            <person name="Alvarez P."/>
            <person name="Gnerre S."/>
            <person name="Grabherr M."/>
            <person name="Kleber M."/>
            <person name="Mauceli E.W."/>
            <person name="Brockman W."/>
            <person name="Rounsley S."/>
            <person name="Young S.K."/>
            <person name="LaButti K."/>
            <person name="Pushparaj V."/>
            <person name="DeCaprio D."/>
            <person name="Crawford M."/>
            <person name="Koehrsen M."/>
            <person name="Engels R."/>
            <person name="Montgomery P."/>
            <person name="Pearson M."/>
            <person name="Howarth C."/>
            <person name="Larson L."/>
            <person name="Luoma S."/>
            <person name="White J."/>
            <person name="Alvarado L."/>
            <person name="Kodira C.D."/>
            <person name="Zeng Q."/>
            <person name="Oleary S."/>
            <person name="Yandava C."/>
            <person name="Denning D.W."/>
            <person name="Nierman W.C."/>
            <person name="Milne T."/>
            <person name="Madden K."/>
        </authorList>
    </citation>
    <scope>NUCLEOTIDE SEQUENCE [LARGE SCALE GENOMIC DNA]</scope>
    <source>
        <strain evidence="2">NIH 2624 / FGSC A1156</strain>
    </source>
</reference>
<dbReference type="HOGENOM" id="CLU_2209494_0_0_1"/>
<proteinExistence type="predicted"/>
<organism evidence="1 2">
    <name type="scientific">Aspergillus terreus (strain NIH 2624 / FGSC A1156)</name>
    <dbReference type="NCBI Taxonomy" id="341663"/>
    <lineage>
        <taxon>Eukaryota</taxon>
        <taxon>Fungi</taxon>
        <taxon>Dikarya</taxon>
        <taxon>Ascomycota</taxon>
        <taxon>Pezizomycotina</taxon>
        <taxon>Eurotiomycetes</taxon>
        <taxon>Eurotiomycetidae</taxon>
        <taxon>Eurotiales</taxon>
        <taxon>Aspergillaceae</taxon>
        <taxon>Aspergillus</taxon>
        <taxon>Aspergillus subgen. Circumdati</taxon>
    </lineage>
</organism>
<dbReference type="EMBL" id="CH476597">
    <property type="protein sequence ID" value="EAU36845.1"/>
    <property type="molecule type" value="Genomic_DNA"/>
</dbReference>
<gene>
    <name evidence="1" type="ORF">ATEG_03571</name>
</gene>
<dbReference type="RefSeq" id="XP_001212749.1">
    <property type="nucleotide sequence ID" value="XM_001212749.1"/>
</dbReference>
<evidence type="ECO:0000313" key="1">
    <source>
        <dbReference type="EMBL" id="EAU36845.1"/>
    </source>
</evidence>
<sequence>MSKAKLAAAAAVGIVTGAGSVLLYPESRKSKPVLFPDLILFSNEGSGSEDKALVSKLVDPTGVLKYGYPGSVNDKLKEISLYVIGERRNNFRISIRPDDDWTSVSPL</sequence>
<accession>Q0CRW3</accession>
<dbReference type="VEuPathDB" id="FungiDB:ATEG_03571"/>
<name>Q0CRW3_ASPTN</name>
<protein>
    <submittedName>
        <fullName evidence="1">Uncharacterized protein</fullName>
    </submittedName>
</protein>
<dbReference type="Proteomes" id="UP000007963">
    <property type="component" value="Unassembled WGS sequence"/>
</dbReference>
<evidence type="ECO:0000313" key="2">
    <source>
        <dbReference type="Proteomes" id="UP000007963"/>
    </source>
</evidence>